<organism evidence="1 2">
    <name type="scientific">Desulfotalea psychrophila (strain LSv54 / DSM 12343)</name>
    <dbReference type="NCBI Taxonomy" id="177439"/>
    <lineage>
        <taxon>Bacteria</taxon>
        <taxon>Pseudomonadati</taxon>
        <taxon>Thermodesulfobacteriota</taxon>
        <taxon>Desulfobulbia</taxon>
        <taxon>Desulfobulbales</taxon>
        <taxon>Desulfocapsaceae</taxon>
        <taxon>Desulfotalea</taxon>
    </lineage>
</organism>
<reference evidence="2" key="1">
    <citation type="journal article" date="2004" name="Environ. Microbiol.">
        <title>The genome of Desulfotalea psychrophila, a sulfate-reducing bacterium from permanently cold Arctic sediments.</title>
        <authorList>
            <person name="Rabus R."/>
            <person name="Ruepp A."/>
            <person name="Frickey T."/>
            <person name="Rattei T."/>
            <person name="Fartmann B."/>
            <person name="Stark M."/>
            <person name="Bauer M."/>
            <person name="Zibat A."/>
            <person name="Lombardot T."/>
            <person name="Becker I."/>
            <person name="Amann J."/>
            <person name="Gellner K."/>
            <person name="Teeling H."/>
            <person name="Leuschner W.D."/>
            <person name="Gloeckner F.-O."/>
            <person name="Lupas A.N."/>
            <person name="Amann R."/>
            <person name="Klenk H.-P."/>
        </authorList>
    </citation>
    <scope>NUCLEOTIDE SEQUENCE [LARGE SCALE GENOMIC DNA]</scope>
    <source>
        <strain evidence="2">DSM 12343 / LSv54</strain>
    </source>
</reference>
<name>Q6APD2_DESPS</name>
<protein>
    <submittedName>
        <fullName evidence="1">Uncharacterized protein</fullName>
    </submittedName>
</protein>
<accession>Q6APD2</accession>
<keyword evidence="2" id="KW-1185">Reference proteome</keyword>
<proteinExistence type="predicted"/>
<evidence type="ECO:0000313" key="1">
    <source>
        <dbReference type="EMBL" id="CAG35792.1"/>
    </source>
</evidence>
<sequence length="96" mass="10481">MVPHQTGRASSVYLRLRPRCADGVVLYQLLVAFLSIQNVNAIALALCCIQANLSSSTLSHNSPNALRYKKTSSSNASNFYLCNKASCYDSLNCDFS</sequence>
<dbReference type="KEGG" id="dps:DP1063"/>
<dbReference type="Proteomes" id="UP000000602">
    <property type="component" value="Chromosome"/>
</dbReference>
<gene>
    <name evidence="1" type="ordered locus">DP1063</name>
</gene>
<dbReference type="AlphaFoldDB" id="Q6APD2"/>
<dbReference type="HOGENOM" id="CLU_2355191_0_0_7"/>
<dbReference type="EMBL" id="CR522870">
    <property type="protein sequence ID" value="CAG35792.1"/>
    <property type="molecule type" value="Genomic_DNA"/>
</dbReference>
<evidence type="ECO:0000313" key="2">
    <source>
        <dbReference type="Proteomes" id="UP000000602"/>
    </source>
</evidence>